<comment type="similarity">
    <text evidence="1">Belongs to the bacterial solute-binding protein ModA family.</text>
</comment>
<gene>
    <name evidence="5" type="primary">modA</name>
    <name evidence="5" type="ORF">ACFQPB_12710</name>
</gene>
<evidence type="ECO:0000256" key="4">
    <source>
        <dbReference type="SAM" id="SignalP"/>
    </source>
</evidence>
<dbReference type="InterPro" id="IPR050682">
    <property type="entry name" value="ModA/WtpA"/>
</dbReference>
<name>A0ABW2QQI0_9BURK</name>
<feature type="signal peptide" evidence="4">
    <location>
        <begin position="1"/>
        <end position="25"/>
    </location>
</feature>
<dbReference type="InterPro" id="IPR044084">
    <property type="entry name" value="AvModA-like_subst-bd"/>
</dbReference>
<evidence type="ECO:0000313" key="6">
    <source>
        <dbReference type="Proteomes" id="UP001596501"/>
    </source>
</evidence>
<dbReference type="RefSeq" id="WP_382201072.1">
    <property type="nucleotide sequence ID" value="NZ_JBHTCA010000008.1"/>
</dbReference>
<dbReference type="PIRSF" id="PIRSF004846">
    <property type="entry name" value="ModA"/>
    <property type="match status" value="1"/>
</dbReference>
<reference evidence="6" key="1">
    <citation type="journal article" date="2019" name="Int. J. Syst. Evol. Microbiol.">
        <title>The Global Catalogue of Microorganisms (GCM) 10K type strain sequencing project: providing services to taxonomists for standard genome sequencing and annotation.</title>
        <authorList>
            <consortium name="The Broad Institute Genomics Platform"/>
            <consortium name="The Broad Institute Genome Sequencing Center for Infectious Disease"/>
            <person name="Wu L."/>
            <person name="Ma J."/>
        </authorList>
    </citation>
    <scope>NUCLEOTIDE SEQUENCE [LARGE SCALE GENOMIC DNA]</scope>
    <source>
        <strain evidence="6">CGMCC 1.12371</strain>
    </source>
</reference>
<dbReference type="InterPro" id="IPR005950">
    <property type="entry name" value="ModA"/>
</dbReference>
<evidence type="ECO:0000256" key="3">
    <source>
        <dbReference type="ARBA" id="ARBA00022729"/>
    </source>
</evidence>
<dbReference type="EMBL" id="JBHTCA010000008">
    <property type="protein sequence ID" value="MFC7409725.1"/>
    <property type="molecule type" value="Genomic_DNA"/>
</dbReference>
<feature type="chain" id="PRO_5046557840" evidence="4">
    <location>
        <begin position="26"/>
        <end position="261"/>
    </location>
</feature>
<sequence>MAIHLLTRRTLLTLLGACVSGVANAQPTTITVAAASDLKFALEDVAAQFEKGTGQRLRLVFGSSGNFFTQIQQGAPFHLYLSADEAYVFKLADAGLTTDRGRLYALGRIGLFVPKGSPVKADGELKDLARALKAGEVHKFAIANPDHAPYGARAREALQHAGLWNALQPRLVLGENISQATQFAASGATQGGVIAQSLALAPQMAAQGDFALIPATWHQPLAQRMVLLKNAPPAARAFYEHLATPAAQATLARYGFSRPKP</sequence>
<organism evidence="5 6">
    <name type="scientific">Hydrogenophaga atypica</name>
    <dbReference type="NCBI Taxonomy" id="249409"/>
    <lineage>
        <taxon>Bacteria</taxon>
        <taxon>Pseudomonadati</taxon>
        <taxon>Pseudomonadota</taxon>
        <taxon>Betaproteobacteria</taxon>
        <taxon>Burkholderiales</taxon>
        <taxon>Comamonadaceae</taxon>
        <taxon>Hydrogenophaga</taxon>
    </lineage>
</organism>
<dbReference type="Proteomes" id="UP001596501">
    <property type="component" value="Unassembled WGS sequence"/>
</dbReference>
<dbReference type="CDD" id="cd13539">
    <property type="entry name" value="PBP2_AvModA"/>
    <property type="match status" value="1"/>
</dbReference>
<dbReference type="Pfam" id="PF13531">
    <property type="entry name" value="SBP_bac_11"/>
    <property type="match status" value="1"/>
</dbReference>
<proteinExistence type="inferred from homology"/>
<keyword evidence="3 4" id="KW-0732">Signal</keyword>
<dbReference type="Gene3D" id="3.40.190.10">
    <property type="entry name" value="Periplasmic binding protein-like II"/>
    <property type="match status" value="2"/>
</dbReference>
<accession>A0ABW2QQI0</accession>
<dbReference type="SUPFAM" id="SSF53850">
    <property type="entry name" value="Periplasmic binding protein-like II"/>
    <property type="match status" value="1"/>
</dbReference>
<evidence type="ECO:0000256" key="2">
    <source>
        <dbReference type="ARBA" id="ARBA00022723"/>
    </source>
</evidence>
<comment type="caution">
    <text evidence="5">The sequence shown here is derived from an EMBL/GenBank/DDBJ whole genome shotgun (WGS) entry which is preliminary data.</text>
</comment>
<protein>
    <submittedName>
        <fullName evidence="5">Molybdate ABC transporter substrate-binding protein</fullName>
    </submittedName>
</protein>
<dbReference type="PANTHER" id="PTHR30632:SF14">
    <property type="entry name" value="TUNGSTATE_MOLYBDATE_CHROMATE-BINDING PROTEIN MODA"/>
    <property type="match status" value="1"/>
</dbReference>
<dbReference type="NCBIfam" id="TIGR01256">
    <property type="entry name" value="modA"/>
    <property type="match status" value="1"/>
</dbReference>
<evidence type="ECO:0000313" key="5">
    <source>
        <dbReference type="EMBL" id="MFC7409725.1"/>
    </source>
</evidence>
<evidence type="ECO:0000256" key="1">
    <source>
        <dbReference type="ARBA" id="ARBA00009175"/>
    </source>
</evidence>
<keyword evidence="2" id="KW-0479">Metal-binding</keyword>
<dbReference type="PANTHER" id="PTHR30632">
    <property type="entry name" value="MOLYBDATE-BINDING PERIPLASMIC PROTEIN"/>
    <property type="match status" value="1"/>
</dbReference>
<keyword evidence="6" id="KW-1185">Reference proteome</keyword>